<comment type="caution">
    <text evidence="2">The sequence shown here is derived from an EMBL/GenBank/DDBJ whole genome shotgun (WGS) entry which is preliminary data.</text>
</comment>
<organism evidence="2 3">
    <name type="scientific">Chlamydomonas incerta</name>
    <dbReference type="NCBI Taxonomy" id="51695"/>
    <lineage>
        <taxon>Eukaryota</taxon>
        <taxon>Viridiplantae</taxon>
        <taxon>Chlorophyta</taxon>
        <taxon>core chlorophytes</taxon>
        <taxon>Chlorophyceae</taxon>
        <taxon>CS clade</taxon>
        <taxon>Chlamydomonadales</taxon>
        <taxon>Chlamydomonadaceae</taxon>
        <taxon>Chlamydomonas</taxon>
    </lineage>
</organism>
<dbReference type="OrthoDB" id="435799at2759"/>
<feature type="region of interest" description="Disordered" evidence="1">
    <location>
        <begin position="1118"/>
        <end position="1137"/>
    </location>
</feature>
<dbReference type="InterPro" id="IPR052394">
    <property type="entry name" value="LRR-containing"/>
</dbReference>
<evidence type="ECO:0000313" key="3">
    <source>
        <dbReference type="Proteomes" id="UP000650467"/>
    </source>
</evidence>
<feature type="region of interest" description="Disordered" evidence="1">
    <location>
        <begin position="422"/>
        <end position="442"/>
    </location>
</feature>
<proteinExistence type="predicted"/>
<evidence type="ECO:0000313" key="2">
    <source>
        <dbReference type="EMBL" id="KAG2429044.1"/>
    </source>
</evidence>
<keyword evidence="3" id="KW-1185">Reference proteome</keyword>
<feature type="compositionally biased region" description="Low complexity" evidence="1">
    <location>
        <begin position="422"/>
        <end position="431"/>
    </location>
</feature>
<feature type="region of interest" description="Disordered" evidence="1">
    <location>
        <begin position="1173"/>
        <end position="1213"/>
    </location>
</feature>
<evidence type="ECO:0000256" key="1">
    <source>
        <dbReference type="SAM" id="MobiDB-lite"/>
    </source>
</evidence>
<sequence>MQLWDRATHVYFLRALANHKTPGSTKGGVLGDIATWMVVKEFVRPATAHTKSDFVQCLMTEQLPPNYALPWCGPGGKMAVAAAASAGGDSGDAAPQAMFGPTTYFASHAWGYKFSELVDLLEAHYAALPDSQGGAVYVPVFYWVDILAVTQHFSGDFKDHPDSNFPGVIRASRAVLFTMHPWRSPVAPTRVWCLFEALMAVESKGVGLEVLLDTRDSADTRPQTLLAIVSSINVLTAQATVASDKSYIMDCISRGLGAAAFNATLKRLLRDALLDTMMRKAIRGARTADDAVSYGPLVELLKTNSRNLPNAVVDVPRLMPYASAADIISLAASYSAANCPRVLVLSGRDGCTEARHRRHVGSTDEDWAVDYYTASLKVWSYLPLTNKAAAAVGRMLTKIASGSGSAGAGAGGGGGGGGLGAASGSAAAGGATRPAQQQTLISTSSSGVAAAAATSSASPLRAGRGSIPMASAAGAGGASTPAAHASPSAAAAATSTGGAIAGRRAGVGMAGGSSNSATVTASTSANATGVRAAPIAGRRATGNSGAASATASSSNTAGSTVHPLATAAALGSSGGGGGGSSSSLTALNTGGAGGGEDGGGGDGTGSGGGLQELWLRLGNAVPPTRWRQPLTDRDHGVFTAEEVAKAAKPESFRAWKREQDPKWQSVHEIEGLPKHLITQMQLDWQEKEEFEKWKDGVLTDLLITRTMQEHFSKDKRRRYDEQVQPERAERGELWRGLAAYGALRVLCLHRSVLCLDDVKQLAGVLRASRGLKELLLLECEAEEEGFSTGLVTGGQSLPGRYTRGRGFGAAGHTAPLTSRLLAAALGGSGSLTRLTLTPPRLAVVEEWEPGLAAAAAGGAQALEELVLAPVALSPTAAKQLAEVLAALPALRGGAVDCLKAPPLTAPPAAAADEMTALQTQPYKPPEGYPKTVPQEALRKLDWKLHYPRGTTHEVMRSTRTPDLSYYPQYCAPAPAAELAALPHVLHLASARGGATQPAQRVAVLTHWLLAVAAGPSPAAAAVASAKAAVARKSPLQPDPTDLKPGEPPTVADSLLETDFEVGPKGVEALLAGLQAAGRELEAASLKATTAATSCSYSACWPHLVPPSRRRAVLGPDADQLLSGAPRPPPLPASSAAAQAAAAGGSGGAATALDMLLGGMGGVGAGSGPIAASAPVVGGGGAHTAKAVVDDSDEDFSDLDNVGWRPQPGLKWQQ</sequence>
<accession>A0A835VXD1</accession>
<protein>
    <submittedName>
        <fullName evidence="2">Uncharacterized protein</fullName>
    </submittedName>
</protein>
<reference evidence="2" key="1">
    <citation type="journal article" date="2020" name="bioRxiv">
        <title>Comparative genomics of Chlamydomonas.</title>
        <authorList>
            <person name="Craig R.J."/>
            <person name="Hasan A.R."/>
            <person name="Ness R.W."/>
            <person name="Keightley P.D."/>
        </authorList>
    </citation>
    <scope>NUCLEOTIDE SEQUENCE</scope>
    <source>
        <strain evidence="2">SAG 7.73</strain>
    </source>
</reference>
<feature type="compositionally biased region" description="Gly residues" evidence="1">
    <location>
        <begin position="590"/>
        <end position="610"/>
    </location>
</feature>
<feature type="region of interest" description="Disordered" evidence="1">
    <location>
        <begin position="530"/>
        <end position="559"/>
    </location>
</feature>
<feature type="region of interest" description="Disordered" evidence="1">
    <location>
        <begin position="571"/>
        <end position="610"/>
    </location>
</feature>
<name>A0A835VXD1_CHLIN</name>
<dbReference type="EMBL" id="JAEHOC010000032">
    <property type="protein sequence ID" value="KAG2429044.1"/>
    <property type="molecule type" value="Genomic_DNA"/>
</dbReference>
<dbReference type="PANTHER" id="PTHR24114:SF2">
    <property type="entry name" value="F-BOX DOMAIN-CONTAINING PROTEIN-RELATED"/>
    <property type="match status" value="1"/>
</dbReference>
<dbReference type="Proteomes" id="UP000650467">
    <property type="component" value="Unassembled WGS sequence"/>
</dbReference>
<dbReference type="PANTHER" id="PTHR24114">
    <property type="entry name" value="LEUCINE RICH REPEAT FAMILY PROTEIN"/>
    <property type="match status" value="1"/>
</dbReference>
<gene>
    <name evidence="2" type="ORF">HXX76_011286</name>
</gene>
<dbReference type="AlphaFoldDB" id="A0A835VXD1"/>